<dbReference type="GO" id="GO:0009089">
    <property type="term" value="P:lysine biosynthetic process via diaminopimelate"/>
    <property type="evidence" value="ECO:0007669"/>
    <property type="project" value="UniProtKB-UniRule"/>
</dbReference>
<keyword evidence="4 13" id="KW-0521">NADP</keyword>
<evidence type="ECO:0000256" key="13">
    <source>
        <dbReference type="HAMAP-Rule" id="MF_00102"/>
    </source>
</evidence>
<dbReference type="PROSITE" id="PS01298">
    <property type="entry name" value="DAPB"/>
    <property type="match status" value="1"/>
</dbReference>
<dbReference type="Pfam" id="PF01113">
    <property type="entry name" value="DapB_N"/>
    <property type="match status" value="1"/>
</dbReference>
<dbReference type="Gene3D" id="3.40.50.720">
    <property type="entry name" value="NAD(P)-binding Rossmann-like Domain"/>
    <property type="match status" value="1"/>
</dbReference>
<evidence type="ECO:0000256" key="6">
    <source>
        <dbReference type="ARBA" id="ARBA00023002"/>
    </source>
</evidence>
<feature type="binding site" evidence="13">
    <location>
        <begin position="12"/>
        <end position="17"/>
    </location>
    <ligand>
        <name>NAD(+)</name>
        <dbReference type="ChEBI" id="CHEBI:57540"/>
    </ligand>
</feature>
<comment type="subunit">
    <text evidence="13">Homotetramer.</text>
</comment>
<dbReference type="GO" id="GO:0051287">
    <property type="term" value="F:NAD binding"/>
    <property type="evidence" value="ECO:0007669"/>
    <property type="project" value="UniProtKB-UniRule"/>
</dbReference>
<keyword evidence="5 13" id="KW-0220">Diaminopimelate biosynthesis</keyword>
<comment type="catalytic activity">
    <reaction evidence="11 13">
        <text>(S)-2,3,4,5-tetrahydrodipicolinate + NADP(+) + H2O = (2S,4S)-4-hydroxy-2,3,4,5-tetrahydrodipicolinate + NADPH + H(+)</text>
        <dbReference type="Rhea" id="RHEA:35331"/>
        <dbReference type="ChEBI" id="CHEBI:15377"/>
        <dbReference type="ChEBI" id="CHEBI:15378"/>
        <dbReference type="ChEBI" id="CHEBI:16845"/>
        <dbReference type="ChEBI" id="CHEBI:57783"/>
        <dbReference type="ChEBI" id="CHEBI:58349"/>
        <dbReference type="ChEBI" id="CHEBI:67139"/>
        <dbReference type="EC" id="1.17.1.8"/>
    </reaction>
</comment>
<proteinExistence type="inferred from homology"/>
<dbReference type="GO" id="GO:0008839">
    <property type="term" value="F:4-hydroxy-tetrahydrodipicolinate reductase"/>
    <property type="evidence" value="ECO:0007669"/>
    <property type="project" value="UniProtKB-UniRule"/>
</dbReference>
<dbReference type="HAMAP" id="MF_00102">
    <property type="entry name" value="DapB"/>
    <property type="match status" value="1"/>
</dbReference>
<keyword evidence="7 13" id="KW-0520">NAD</keyword>
<dbReference type="InterPro" id="IPR023940">
    <property type="entry name" value="DHDPR_bac"/>
</dbReference>
<feature type="binding site" evidence="13">
    <location>
        <begin position="100"/>
        <end position="102"/>
    </location>
    <ligand>
        <name>NAD(+)</name>
        <dbReference type="ChEBI" id="CHEBI:57540"/>
    </ligand>
</feature>
<feature type="domain" description="Dihydrodipicolinate reductase N-terminal" evidence="14">
    <location>
        <begin position="7"/>
        <end position="127"/>
    </location>
</feature>
<evidence type="ECO:0000256" key="11">
    <source>
        <dbReference type="ARBA" id="ARBA00049080"/>
    </source>
</evidence>
<dbReference type="GO" id="GO:0016726">
    <property type="term" value="F:oxidoreductase activity, acting on CH or CH2 groups, NAD or NADP as acceptor"/>
    <property type="evidence" value="ECO:0007669"/>
    <property type="project" value="UniProtKB-UniRule"/>
</dbReference>
<evidence type="ECO:0000256" key="5">
    <source>
        <dbReference type="ARBA" id="ARBA00022915"/>
    </source>
</evidence>
<name>A0A0C1ZE41_9BACT</name>
<evidence type="ECO:0000256" key="1">
    <source>
        <dbReference type="ARBA" id="ARBA00006642"/>
    </source>
</evidence>
<dbReference type="InterPro" id="IPR022664">
    <property type="entry name" value="DapB_N_CS"/>
</dbReference>
<dbReference type="EMBL" id="JMCC02000045">
    <property type="protein sequence ID" value="KIG15934.1"/>
    <property type="molecule type" value="Genomic_DNA"/>
</dbReference>
<evidence type="ECO:0000256" key="9">
    <source>
        <dbReference type="ARBA" id="ARBA00037922"/>
    </source>
</evidence>
<dbReference type="AlphaFoldDB" id="A0A0C1ZE41"/>
<dbReference type="InterPro" id="IPR000846">
    <property type="entry name" value="DapB_N"/>
</dbReference>
<dbReference type="SUPFAM" id="SSF51735">
    <property type="entry name" value="NAD(P)-binding Rossmann-fold domains"/>
    <property type="match status" value="1"/>
</dbReference>
<keyword evidence="6 13" id="KW-0560">Oxidoreductase</keyword>
<feature type="binding site" evidence="13">
    <location>
        <begin position="167"/>
        <end position="168"/>
    </location>
    <ligand>
        <name>(S)-2,3,4,5-tetrahydrodipicolinate</name>
        <dbReference type="ChEBI" id="CHEBI:16845"/>
    </ligand>
</feature>
<feature type="active site" description="Proton donor/acceptor" evidence="13">
    <location>
        <position position="157"/>
    </location>
</feature>
<comment type="caution">
    <text evidence="13">Lacks conserved residue(s) required for the propagation of feature annotation.</text>
</comment>
<evidence type="ECO:0000256" key="2">
    <source>
        <dbReference type="ARBA" id="ARBA00022490"/>
    </source>
</evidence>
<feature type="binding site" evidence="13">
    <location>
        <position position="158"/>
    </location>
    <ligand>
        <name>(S)-2,3,4,5-tetrahydrodipicolinate</name>
        <dbReference type="ChEBI" id="CHEBI:16845"/>
    </ligand>
</feature>
<accession>A0A0C1ZE41</accession>
<dbReference type="Gene3D" id="3.30.360.10">
    <property type="entry name" value="Dihydrodipicolinate Reductase, domain 2"/>
    <property type="match status" value="1"/>
</dbReference>
<reference evidence="16 17" key="1">
    <citation type="submission" date="2014-12" db="EMBL/GenBank/DDBJ databases">
        <title>Genome assembly of Enhygromyxa salina DSM 15201.</title>
        <authorList>
            <person name="Sharma G."/>
            <person name="Subramanian S."/>
        </authorList>
    </citation>
    <scope>NUCLEOTIDE SEQUENCE [LARGE SCALE GENOMIC DNA]</scope>
    <source>
        <strain evidence="16 17">DSM 15201</strain>
    </source>
</reference>
<comment type="caution">
    <text evidence="16">The sequence shown here is derived from an EMBL/GenBank/DDBJ whole genome shotgun (WGS) entry which is preliminary data.</text>
</comment>
<evidence type="ECO:0000256" key="8">
    <source>
        <dbReference type="ARBA" id="ARBA00023154"/>
    </source>
</evidence>
<dbReference type="Proteomes" id="UP000031599">
    <property type="component" value="Unassembled WGS sequence"/>
</dbReference>
<comment type="catalytic activity">
    <reaction evidence="12 13">
        <text>(S)-2,3,4,5-tetrahydrodipicolinate + NAD(+) + H2O = (2S,4S)-4-hydroxy-2,3,4,5-tetrahydrodipicolinate + NADH + H(+)</text>
        <dbReference type="Rhea" id="RHEA:35323"/>
        <dbReference type="ChEBI" id="CHEBI:15377"/>
        <dbReference type="ChEBI" id="CHEBI:15378"/>
        <dbReference type="ChEBI" id="CHEBI:16845"/>
        <dbReference type="ChEBI" id="CHEBI:57540"/>
        <dbReference type="ChEBI" id="CHEBI:57945"/>
        <dbReference type="ChEBI" id="CHEBI:67139"/>
        <dbReference type="EC" id="1.17.1.8"/>
    </reaction>
</comment>
<comment type="function">
    <text evidence="13">Catalyzes the conversion of 4-hydroxy-tetrahydrodipicolinate (HTPA) to tetrahydrodipicolinate.</text>
</comment>
<gene>
    <name evidence="13" type="primary">dapB</name>
    <name evidence="16" type="ORF">DB30_05125</name>
</gene>
<dbReference type="InterPro" id="IPR022663">
    <property type="entry name" value="DapB_C"/>
</dbReference>
<dbReference type="InterPro" id="IPR036291">
    <property type="entry name" value="NAD(P)-bd_dom_sf"/>
</dbReference>
<evidence type="ECO:0000256" key="12">
    <source>
        <dbReference type="ARBA" id="ARBA00049396"/>
    </source>
</evidence>
<protein>
    <recommendedName>
        <fullName evidence="10 13">4-hydroxy-tetrahydrodipicolinate reductase</fullName>
        <shortName evidence="13">HTPA reductase</shortName>
        <ecNumber evidence="10 13">1.17.1.8</ecNumber>
    </recommendedName>
</protein>
<keyword evidence="2 13" id="KW-0963">Cytoplasm</keyword>
<keyword evidence="3 13" id="KW-0028">Amino-acid biosynthesis</keyword>
<feature type="binding site" evidence="13">
    <location>
        <begin position="124"/>
        <end position="127"/>
    </location>
    <ligand>
        <name>NAD(+)</name>
        <dbReference type="ChEBI" id="CHEBI:57540"/>
    </ligand>
</feature>
<evidence type="ECO:0000256" key="4">
    <source>
        <dbReference type="ARBA" id="ARBA00022857"/>
    </source>
</evidence>
<sequence>MNQRMLSIIIVGARGRMGTALIREVMDSEDMTLGACVDRSGGPGIGQDAGRLAGGPEIGVLVTDDLKPRRGSVVVDFSLPNATEARIRACVEQGIPLIIGTTGLSEEDDKLLVEAGESIPIVYAANFSVGVTLLLQLAGEAAAALGPDWEAELFELHHRFKRDSPSGTALRIGKAVADASGRKFSEVAMTDRASLRRAREKQEIGVVALRGGDSPGEHTLMFLGEGERIELTHRAGDRAIFARGALRAARWAATQPPGLYDMFDVLGLRE</sequence>
<dbReference type="NCBIfam" id="TIGR00036">
    <property type="entry name" value="dapB"/>
    <property type="match status" value="1"/>
</dbReference>
<evidence type="ECO:0000256" key="3">
    <source>
        <dbReference type="ARBA" id="ARBA00022605"/>
    </source>
</evidence>
<dbReference type="GO" id="GO:0005737">
    <property type="term" value="C:cytoplasm"/>
    <property type="evidence" value="ECO:0007669"/>
    <property type="project" value="UniProtKB-SubCell"/>
</dbReference>
<evidence type="ECO:0000313" key="17">
    <source>
        <dbReference type="Proteomes" id="UP000031599"/>
    </source>
</evidence>
<feature type="binding site" evidence="13">
    <location>
        <position position="51"/>
    </location>
    <ligand>
        <name>NADP(+)</name>
        <dbReference type="ChEBI" id="CHEBI:58349"/>
    </ligand>
</feature>
<evidence type="ECO:0000256" key="7">
    <source>
        <dbReference type="ARBA" id="ARBA00023027"/>
    </source>
</evidence>
<dbReference type="PIRSF" id="PIRSF000161">
    <property type="entry name" value="DHPR"/>
    <property type="match status" value="1"/>
</dbReference>
<evidence type="ECO:0000313" key="16">
    <source>
        <dbReference type="EMBL" id="KIG15934.1"/>
    </source>
</evidence>
<comment type="subcellular location">
    <subcellularLocation>
        <location evidence="13">Cytoplasm</location>
    </subcellularLocation>
</comment>
<evidence type="ECO:0000259" key="14">
    <source>
        <dbReference type="Pfam" id="PF01113"/>
    </source>
</evidence>
<dbReference type="PANTHER" id="PTHR20836:SF0">
    <property type="entry name" value="4-HYDROXY-TETRAHYDRODIPICOLINATE REDUCTASE 1, CHLOROPLASTIC-RELATED"/>
    <property type="match status" value="1"/>
</dbReference>
<dbReference type="EC" id="1.17.1.8" evidence="10 13"/>
<comment type="similarity">
    <text evidence="1 13">Belongs to the DapB family.</text>
</comment>
<feature type="active site" description="Proton donor" evidence="13">
    <location>
        <position position="161"/>
    </location>
</feature>
<organism evidence="16 17">
    <name type="scientific">Enhygromyxa salina</name>
    <dbReference type="NCBI Taxonomy" id="215803"/>
    <lineage>
        <taxon>Bacteria</taxon>
        <taxon>Pseudomonadati</taxon>
        <taxon>Myxococcota</taxon>
        <taxon>Polyangia</taxon>
        <taxon>Nannocystales</taxon>
        <taxon>Nannocystaceae</taxon>
        <taxon>Enhygromyxa</taxon>
    </lineage>
</organism>
<dbReference type="RefSeq" id="WP_205633019.1">
    <property type="nucleotide sequence ID" value="NZ_JMCC02000045.1"/>
</dbReference>
<dbReference type="CDD" id="cd02274">
    <property type="entry name" value="DHDPR_N"/>
    <property type="match status" value="1"/>
</dbReference>
<dbReference type="SUPFAM" id="SSF55347">
    <property type="entry name" value="Glyceraldehyde-3-phosphate dehydrogenase-like, C-terminal domain"/>
    <property type="match status" value="1"/>
</dbReference>
<dbReference type="PANTHER" id="PTHR20836">
    <property type="entry name" value="DIHYDRODIPICOLINATE REDUCTASE"/>
    <property type="match status" value="1"/>
</dbReference>
<comment type="caution">
    <text evidence="13">Was originally thought to be a dihydrodipicolinate reductase (DHDPR), catalyzing the conversion of dihydrodipicolinate to tetrahydrodipicolinate. However, it was shown in E.coli that the substrate of the enzymatic reaction is not dihydrodipicolinate (DHDP) but in fact (2S,4S)-4-hydroxy-2,3,4,5-tetrahydrodipicolinic acid (HTPA), the product released by the DapA-catalyzed reaction.</text>
</comment>
<dbReference type="GO" id="GO:0050661">
    <property type="term" value="F:NADP binding"/>
    <property type="evidence" value="ECO:0007669"/>
    <property type="project" value="UniProtKB-UniRule"/>
</dbReference>
<comment type="pathway">
    <text evidence="9 13">Amino-acid biosynthesis; L-lysine biosynthesis via DAP pathway; (S)-tetrahydrodipicolinate from L-aspartate: step 4/4.</text>
</comment>
<dbReference type="GO" id="GO:0019877">
    <property type="term" value="P:diaminopimelate biosynthetic process"/>
    <property type="evidence" value="ECO:0007669"/>
    <property type="project" value="UniProtKB-UniRule"/>
</dbReference>
<dbReference type="Pfam" id="PF05173">
    <property type="entry name" value="DapB_C"/>
    <property type="match status" value="1"/>
</dbReference>
<feature type="domain" description="Dihydrodipicolinate reductase C-terminal" evidence="15">
    <location>
        <begin position="130"/>
        <end position="266"/>
    </location>
</feature>
<keyword evidence="8 13" id="KW-0457">Lysine biosynthesis</keyword>
<evidence type="ECO:0000256" key="10">
    <source>
        <dbReference type="ARBA" id="ARBA00038983"/>
    </source>
</evidence>
<evidence type="ECO:0000259" key="15">
    <source>
        <dbReference type="Pfam" id="PF05173"/>
    </source>
</evidence>
<dbReference type="UniPathway" id="UPA00034">
    <property type="reaction ID" value="UER00018"/>
</dbReference>